<dbReference type="Gene3D" id="3.40.50.720">
    <property type="entry name" value="NAD(P)-binding Rossmann-like Domain"/>
    <property type="match status" value="1"/>
</dbReference>
<dbReference type="EMBL" id="WLZY01000024">
    <property type="protein sequence ID" value="NDL61153.1"/>
    <property type="molecule type" value="Genomic_DNA"/>
</dbReference>
<feature type="domain" description="NAD-dependent epimerase/dehydratase" evidence="1">
    <location>
        <begin position="11"/>
        <end position="46"/>
    </location>
</feature>
<gene>
    <name evidence="2" type="ORF">F7O44_29220</name>
</gene>
<dbReference type="AlphaFoldDB" id="A0A7K3MCX6"/>
<sequence>MFPRRCLVGVVLVTGAAGYIGSRLVRRLASSQEVISFDVVALSRSKPVETVVSVLGSYASPADLEVLDEYEIDSVV</sequence>
<comment type="caution">
    <text evidence="2">The sequence shown here is derived from an EMBL/GenBank/DDBJ whole genome shotgun (WGS) entry which is preliminary data.</text>
</comment>
<accession>A0A7K3MCX6</accession>
<organism evidence="2 3">
    <name type="scientific">Phytoactinopolyspora mesophila</name>
    <dbReference type="NCBI Taxonomy" id="2650750"/>
    <lineage>
        <taxon>Bacteria</taxon>
        <taxon>Bacillati</taxon>
        <taxon>Actinomycetota</taxon>
        <taxon>Actinomycetes</taxon>
        <taxon>Jiangellales</taxon>
        <taxon>Jiangellaceae</taxon>
        <taxon>Phytoactinopolyspora</taxon>
    </lineage>
</organism>
<evidence type="ECO:0000313" key="2">
    <source>
        <dbReference type="EMBL" id="NDL61153.1"/>
    </source>
</evidence>
<proteinExistence type="predicted"/>
<dbReference type="Proteomes" id="UP000460435">
    <property type="component" value="Unassembled WGS sequence"/>
</dbReference>
<dbReference type="SUPFAM" id="SSF51735">
    <property type="entry name" value="NAD(P)-binding Rossmann-fold domains"/>
    <property type="match status" value="1"/>
</dbReference>
<dbReference type="Pfam" id="PF01370">
    <property type="entry name" value="Epimerase"/>
    <property type="match status" value="1"/>
</dbReference>
<feature type="non-terminal residue" evidence="2">
    <location>
        <position position="76"/>
    </location>
</feature>
<keyword evidence="3" id="KW-1185">Reference proteome</keyword>
<evidence type="ECO:0000259" key="1">
    <source>
        <dbReference type="Pfam" id="PF01370"/>
    </source>
</evidence>
<evidence type="ECO:0000313" key="3">
    <source>
        <dbReference type="Proteomes" id="UP000460435"/>
    </source>
</evidence>
<dbReference type="InterPro" id="IPR001509">
    <property type="entry name" value="Epimerase_deHydtase"/>
</dbReference>
<name>A0A7K3MCX6_9ACTN</name>
<protein>
    <submittedName>
        <fullName evidence="2">NAD-dependent epimerase/dehydratase family protein</fullName>
    </submittedName>
</protein>
<dbReference type="InterPro" id="IPR036291">
    <property type="entry name" value="NAD(P)-bd_dom_sf"/>
</dbReference>
<reference evidence="2 3" key="1">
    <citation type="submission" date="2019-11" db="EMBL/GenBank/DDBJ databases">
        <authorList>
            <person name="Li X.-J."/>
            <person name="Feng X.-M."/>
        </authorList>
    </citation>
    <scope>NUCLEOTIDE SEQUENCE [LARGE SCALE GENOMIC DNA]</scope>
    <source>
        <strain evidence="2 3">XMNu-373</strain>
    </source>
</reference>